<evidence type="ECO:0000313" key="2">
    <source>
        <dbReference type="Proteomes" id="UP000003729"/>
    </source>
</evidence>
<proteinExistence type="predicted"/>
<organism evidence="1 2">
    <name type="scientific">Providencia alcalifaciens DSM 30120</name>
    <dbReference type="NCBI Taxonomy" id="520999"/>
    <lineage>
        <taxon>Bacteria</taxon>
        <taxon>Pseudomonadati</taxon>
        <taxon>Pseudomonadota</taxon>
        <taxon>Gammaproteobacteria</taxon>
        <taxon>Enterobacterales</taxon>
        <taxon>Morganellaceae</taxon>
        <taxon>Providencia</taxon>
    </lineage>
</organism>
<name>B6XK06_9GAMM</name>
<gene>
    <name evidence="1" type="ORF">PROVALCAL_03714</name>
</gene>
<dbReference type="AlphaFoldDB" id="B6XK06"/>
<dbReference type="Proteomes" id="UP000003729">
    <property type="component" value="Unassembled WGS sequence"/>
</dbReference>
<evidence type="ECO:0000313" key="1">
    <source>
        <dbReference type="EMBL" id="EEB44363.1"/>
    </source>
</evidence>
<accession>B6XK06</accession>
<dbReference type="EMBL" id="ABXW01000070">
    <property type="protein sequence ID" value="EEB44363.1"/>
    <property type="molecule type" value="Genomic_DNA"/>
</dbReference>
<reference evidence="1 2" key="2">
    <citation type="submission" date="2008-10" db="EMBL/GenBank/DDBJ databases">
        <authorList>
            <person name="Fulton L."/>
            <person name="Clifton S."/>
            <person name="Fulton B."/>
            <person name="Xu J."/>
            <person name="Minx P."/>
            <person name="Pepin K.H."/>
            <person name="Johnson M."/>
            <person name="Bhonagiri V."/>
            <person name="Nash W.E."/>
            <person name="Mardis E.R."/>
            <person name="Wilson R.K."/>
        </authorList>
    </citation>
    <scope>NUCLEOTIDE SEQUENCE [LARGE SCALE GENOMIC DNA]</scope>
    <source>
        <strain evidence="1 2">DSM 30120</strain>
    </source>
</reference>
<protein>
    <submittedName>
        <fullName evidence="1">Uncharacterized protein</fullName>
    </submittedName>
</protein>
<reference evidence="1 2" key="1">
    <citation type="submission" date="2008-10" db="EMBL/GenBank/DDBJ databases">
        <title>Draft genome sequence of Providencia alcalifaciens (DSM 30120).</title>
        <authorList>
            <person name="Sudarsanam P."/>
            <person name="Ley R."/>
            <person name="Guruge J."/>
            <person name="Turnbaugh P.J."/>
            <person name="Mahowald M."/>
            <person name="Liep D."/>
            <person name="Gordon J."/>
        </authorList>
    </citation>
    <scope>NUCLEOTIDE SEQUENCE [LARGE SCALE GENOMIC DNA]</scope>
    <source>
        <strain evidence="1 2">DSM 30120</strain>
    </source>
</reference>
<comment type="caution">
    <text evidence="1">The sequence shown here is derived from an EMBL/GenBank/DDBJ whole genome shotgun (WGS) entry which is preliminary data.</text>
</comment>
<sequence>MLIISKKLLIKNFHFGKYYFPINPYIPSSNPIKISGLTLTT</sequence>